<feature type="transmembrane region" description="Helical" evidence="6">
    <location>
        <begin position="178"/>
        <end position="197"/>
    </location>
</feature>
<keyword evidence="3 6" id="KW-0256">Endoplasmic reticulum</keyword>
<reference evidence="9" key="1">
    <citation type="submission" date="2022-04" db="EMBL/GenBank/DDBJ databases">
        <title>A functionally conserved STORR gene fusion in Papaver species that diverged 16.8 million years ago.</title>
        <authorList>
            <person name="Catania T."/>
        </authorList>
    </citation>
    <scope>NUCLEOTIDE SEQUENCE</scope>
    <source>
        <strain evidence="9">S-188037</strain>
    </source>
</reference>
<feature type="domain" description="Reticulon" evidence="8">
    <location>
        <begin position="143"/>
        <end position="329"/>
    </location>
</feature>
<feature type="chain" id="PRO_5042108011" description="Reticulon-like protein" evidence="7">
    <location>
        <begin position="22"/>
        <end position="329"/>
    </location>
</feature>
<evidence type="ECO:0000313" key="10">
    <source>
        <dbReference type="Proteomes" id="UP001202328"/>
    </source>
</evidence>
<feature type="transmembrane region" description="Helical" evidence="6">
    <location>
        <begin position="248"/>
        <end position="278"/>
    </location>
</feature>
<evidence type="ECO:0000256" key="2">
    <source>
        <dbReference type="ARBA" id="ARBA00022692"/>
    </source>
</evidence>
<protein>
    <recommendedName>
        <fullName evidence="6">Reticulon-like protein</fullName>
    </recommendedName>
</protein>
<keyword evidence="10" id="KW-1185">Reference proteome</keyword>
<keyword evidence="4 6" id="KW-1133">Transmembrane helix</keyword>
<dbReference type="EMBL" id="JAJJMB010012081">
    <property type="protein sequence ID" value="KAI3891151.1"/>
    <property type="molecule type" value="Genomic_DNA"/>
</dbReference>
<evidence type="ECO:0000256" key="7">
    <source>
        <dbReference type="SAM" id="SignalP"/>
    </source>
</evidence>
<sequence length="329" mass="37138">MDLKWFCCLNIQMDLIVAVGGDEVGYRDDGGCDVVYAGSHAIIVFFYVKNQNSIPKFHATLINQSLSEESLRSHLIIGKMPEGITAENLLNNIMDTFADRDSVPKHKTVSFFEEDKTNSVSCQWNRLFGREKPVHHLLGGGKSADVLLWRNKKISASVISGATFIWVLFEWLEYNFLSLVFLGLALGMLAQFLWSNASGLLNRSPSRPPRLVLPKELFVNIAMTVGAEVNRFLGFLQDVATGGNLKQFLAVVMSLWVAAIIGSWVNFLTVLYIGFIAAHTLPVLYERYDDQVDNFVYNFLGQLQHHYFKMDASVRSKMSNRKLGRRKSE</sequence>
<evidence type="ECO:0000256" key="6">
    <source>
        <dbReference type="RuleBase" id="RU363132"/>
    </source>
</evidence>
<dbReference type="PROSITE" id="PS50845">
    <property type="entry name" value="RETICULON"/>
    <property type="match status" value="1"/>
</dbReference>
<evidence type="ECO:0000256" key="1">
    <source>
        <dbReference type="ARBA" id="ARBA00004477"/>
    </source>
</evidence>
<keyword evidence="2 6" id="KW-0812">Transmembrane</keyword>
<evidence type="ECO:0000256" key="5">
    <source>
        <dbReference type="ARBA" id="ARBA00023136"/>
    </source>
</evidence>
<accession>A0AAD4SB66</accession>
<dbReference type="PANTHER" id="PTHR10994:SF62">
    <property type="entry name" value="RETICULON-LIKE PROTEIN B8"/>
    <property type="match status" value="1"/>
</dbReference>
<dbReference type="GO" id="GO:0009617">
    <property type="term" value="P:response to bacterium"/>
    <property type="evidence" value="ECO:0007669"/>
    <property type="project" value="InterPro"/>
</dbReference>
<dbReference type="Proteomes" id="UP001202328">
    <property type="component" value="Unassembled WGS sequence"/>
</dbReference>
<proteinExistence type="predicted"/>
<comment type="subcellular location">
    <subcellularLocation>
        <location evidence="1 6">Endoplasmic reticulum membrane</location>
        <topology evidence="1 6">Multi-pass membrane protein</topology>
    </subcellularLocation>
</comment>
<name>A0AAD4SB66_9MAGN</name>
<keyword evidence="5 6" id="KW-0472">Membrane</keyword>
<evidence type="ECO:0000256" key="3">
    <source>
        <dbReference type="ARBA" id="ARBA00022824"/>
    </source>
</evidence>
<evidence type="ECO:0000256" key="4">
    <source>
        <dbReference type="ARBA" id="ARBA00022989"/>
    </source>
</evidence>
<dbReference type="GO" id="GO:0005789">
    <property type="term" value="C:endoplasmic reticulum membrane"/>
    <property type="evidence" value="ECO:0007669"/>
    <property type="project" value="UniProtKB-SubCell"/>
</dbReference>
<keyword evidence="7" id="KW-0732">Signal</keyword>
<dbReference type="PANTHER" id="PTHR10994">
    <property type="entry name" value="RETICULON"/>
    <property type="match status" value="1"/>
</dbReference>
<organism evidence="9 10">
    <name type="scientific">Papaver atlanticum</name>
    <dbReference type="NCBI Taxonomy" id="357466"/>
    <lineage>
        <taxon>Eukaryota</taxon>
        <taxon>Viridiplantae</taxon>
        <taxon>Streptophyta</taxon>
        <taxon>Embryophyta</taxon>
        <taxon>Tracheophyta</taxon>
        <taxon>Spermatophyta</taxon>
        <taxon>Magnoliopsida</taxon>
        <taxon>Ranunculales</taxon>
        <taxon>Papaveraceae</taxon>
        <taxon>Papaveroideae</taxon>
        <taxon>Papaver</taxon>
    </lineage>
</organism>
<evidence type="ECO:0000259" key="8">
    <source>
        <dbReference type="PROSITE" id="PS50845"/>
    </source>
</evidence>
<evidence type="ECO:0000313" key="9">
    <source>
        <dbReference type="EMBL" id="KAI3891151.1"/>
    </source>
</evidence>
<dbReference type="Pfam" id="PF02453">
    <property type="entry name" value="Reticulon"/>
    <property type="match status" value="1"/>
</dbReference>
<dbReference type="InterPro" id="IPR003388">
    <property type="entry name" value="Reticulon"/>
</dbReference>
<gene>
    <name evidence="9" type="ORF">MKW98_007456</name>
</gene>
<comment type="caution">
    <text evidence="9">The sequence shown here is derived from an EMBL/GenBank/DDBJ whole genome shotgun (WGS) entry which is preliminary data.</text>
</comment>
<feature type="signal peptide" evidence="7">
    <location>
        <begin position="1"/>
        <end position="21"/>
    </location>
</feature>
<dbReference type="InterPro" id="IPR045064">
    <property type="entry name" value="Reticulon-like"/>
</dbReference>
<dbReference type="AlphaFoldDB" id="A0AAD4SB66"/>